<accession>A0ABP5YJI5</accession>
<evidence type="ECO:0000256" key="1">
    <source>
        <dbReference type="SAM" id="MobiDB-lite"/>
    </source>
</evidence>
<dbReference type="Proteomes" id="UP001499942">
    <property type="component" value="Unassembled WGS sequence"/>
</dbReference>
<reference evidence="3" key="1">
    <citation type="journal article" date="2019" name="Int. J. Syst. Evol. Microbiol.">
        <title>The Global Catalogue of Microorganisms (GCM) 10K type strain sequencing project: providing services to taxonomists for standard genome sequencing and annotation.</title>
        <authorList>
            <consortium name="The Broad Institute Genomics Platform"/>
            <consortium name="The Broad Institute Genome Sequencing Center for Infectious Disease"/>
            <person name="Wu L."/>
            <person name="Ma J."/>
        </authorList>
    </citation>
    <scope>NUCLEOTIDE SEQUENCE [LARGE SCALE GENOMIC DNA]</scope>
    <source>
        <strain evidence="3">JCM 5062</strain>
    </source>
</reference>
<comment type="caution">
    <text evidence="2">The sequence shown here is derived from an EMBL/GenBank/DDBJ whole genome shotgun (WGS) entry which is preliminary data.</text>
</comment>
<evidence type="ECO:0000313" key="3">
    <source>
        <dbReference type="Proteomes" id="UP001499942"/>
    </source>
</evidence>
<keyword evidence="3" id="KW-1185">Reference proteome</keyword>
<feature type="compositionally biased region" description="Basic and acidic residues" evidence="1">
    <location>
        <begin position="44"/>
        <end position="57"/>
    </location>
</feature>
<evidence type="ECO:0000313" key="2">
    <source>
        <dbReference type="EMBL" id="GAA2482146.1"/>
    </source>
</evidence>
<gene>
    <name evidence="2" type="ORF">GCM10010393_11000</name>
</gene>
<organism evidence="2 3">
    <name type="scientific">Streptomyces gobitricini</name>
    <dbReference type="NCBI Taxonomy" id="68211"/>
    <lineage>
        <taxon>Bacteria</taxon>
        <taxon>Bacillati</taxon>
        <taxon>Actinomycetota</taxon>
        <taxon>Actinomycetes</taxon>
        <taxon>Kitasatosporales</taxon>
        <taxon>Streptomycetaceae</taxon>
        <taxon>Streptomyces</taxon>
    </lineage>
</organism>
<name>A0ABP5YJI5_9ACTN</name>
<protein>
    <submittedName>
        <fullName evidence="2">Uncharacterized protein</fullName>
    </submittedName>
</protein>
<feature type="region of interest" description="Disordered" evidence="1">
    <location>
        <begin position="27"/>
        <end position="57"/>
    </location>
</feature>
<dbReference type="EMBL" id="BAAASR010000005">
    <property type="protein sequence ID" value="GAA2482146.1"/>
    <property type="molecule type" value="Genomic_DNA"/>
</dbReference>
<sequence length="125" mass="13029">MALAGGTAGAAGQGAWQSLCALVRRRPAAHSDGDEDAQGVTGQRELEELRASPDDTERARALARALAVRARQDAEFGQELDAWRNRHGGGSVNMGIYGGTQGTVVQAQHIGTLNVGRPERPGADG</sequence>
<proteinExistence type="predicted"/>